<keyword evidence="2" id="KW-0175">Coiled coil</keyword>
<evidence type="ECO:0000259" key="4">
    <source>
        <dbReference type="Pfam" id="PF17782"/>
    </source>
</evidence>
<dbReference type="SUPFAM" id="SSF102405">
    <property type="entry name" value="MCP/YpsA-like"/>
    <property type="match status" value="1"/>
</dbReference>
<proteinExistence type="inferred from homology"/>
<gene>
    <name evidence="5" type="ORF">A3F61_03020</name>
</gene>
<feature type="coiled-coil region" evidence="2">
    <location>
        <begin position="273"/>
        <end position="300"/>
    </location>
</feature>
<feature type="domain" description="DprA winged helix" evidence="4">
    <location>
        <begin position="307"/>
        <end position="357"/>
    </location>
</feature>
<feature type="domain" description="Smf/DprA SLOG" evidence="3">
    <location>
        <begin position="79"/>
        <end position="290"/>
    </location>
</feature>
<comment type="caution">
    <text evidence="5">The sequence shown here is derived from an EMBL/GenBank/DDBJ whole genome shotgun (WGS) entry which is preliminary data.</text>
</comment>
<organism evidence="5 6">
    <name type="scientific">Candidatus Blackburnbacteria bacterium RIFCSPHIGHO2_12_FULL_41_13b</name>
    <dbReference type="NCBI Taxonomy" id="1797517"/>
    <lineage>
        <taxon>Bacteria</taxon>
        <taxon>Candidatus Blackburniibacteriota</taxon>
    </lineage>
</organism>
<sequence>MNEREAWIAFSTFTAIGSQRFKLLIQFFGSAGEAWTAPIKTYREIGFSERLASSFDKHRKTFSLASYLKQLHALKVEVYLLGDKNYPVRLASLDDAPFVLYVRSEVAETLADLTEISLAVIGTRKMSAYGRDVCERLVTQLVDSGMTIVSGLALGIDSVAHRTSLSAGGKTVAVLAGGVESVYPPANTGLGREIVKNGAIISEYPLGYPCFQQNFPVRNRIVSGLALGVLVIEGTEHSGTLLTAASAAKQGRDVFAVPGPITSPTSKAPNLLIREGAKLVESAQDILEELKIELRIKNYESRKVIKTTKEEKKLLEILAVEELDIDSVVRISGMQTGDILGSLMQLELKGLVKNAGGIYSIVK</sequence>
<accession>A0A1G1VBE9</accession>
<name>A0A1G1VBE9_9BACT</name>
<evidence type="ECO:0000256" key="1">
    <source>
        <dbReference type="ARBA" id="ARBA00006525"/>
    </source>
</evidence>
<evidence type="ECO:0000259" key="3">
    <source>
        <dbReference type="Pfam" id="PF02481"/>
    </source>
</evidence>
<dbReference type="PANTHER" id="PTHR43022">
    <property type="entry name" value="PROTEIN SMF"/>
    <property type="match status" value="1"/>
</dbReference>
<dbReference type="Gene3D" id="3.40.50.450">
    <property type="match status" value="1"/>
</dbReference>
<dbReference type="Pfam" id="PF17782">
    <property type="entry name" value="WHD_DprA"/>
    <property type="match status" value="1"/>
</dbReference>
<dbReference type="PANTHER" id="PTHR43022:SF1">
    <property type="entry name" value="PROTEIN SMF"/>
    <property type="match status" value="1"/>
</dbReference>
<dbReference type="EMBL" id="MHCA01000010">
    <property type="protein sequence ID" value="OGY12587.1"/>
    <property type="molecule type" value="Genomic_DNA"/>
</dbReference>
<dbReference type="GO" id="GO:0009294">
    <property type="term" value="P:DNA-mediated transformation"/>
    <property type="evidence" value="ECO:0007669"/>
    <property type="project" value="InterPro"/>
</dbReference>
<evidence type="ECO:0000256" key="2">
    <source>
        <dbReference type="SAM" id="Coils"/>
    </source>
</evidence>
<dbReference type="AlphaFoldDB" id="A0A1G1VBE9"/>
<dbReference type="NCBIfam" id="TIGR00732">
    <property type="entry name" value="dprA"/>
    <property type="match status" value="1"/>
</dbReference>
<dbReference type="STRING" id="1797517.A3F61_03020"/>
<dbReference type="InterPro" id="IPR041614">
    <property type="entry name" value="DprA_WH"/>
</dbReference>
<evidence type="ECO:0000313" key="6">
    <source>
        <dbReference type="Proteomes" id="UP000178272"/>
    </source>
</evidence>
<dbReference type="InterPro" id="IPR057666">
    <property type="entry name" value="DrpA_SLOG"/>
</dbReference>
<evidence type="ECO:0000313" key="5">
    <source>
        <dbReference type="EMBL" id="OGY12587.1"/>
    </source>
</evidence>
<dbReference type="Pfam" id="PF02481">
    <property type="entry name" value="DNA_processg_A"/>
    <property type="match status" value="1"/>
</dbReference>
<comment type="similarity">
    <text evidence="1">Belongs to the DprA/Smf family.</text>
</comment>
<dbReference type="Proteomes" id="UP000178272">
    <property type="component" value="Unassembled WGS sequence"/>
</dbReference>
<reference evidence="5 6" key="1">
    <citation type="journal article" date="2016" name="Nat. Commun.">
        <title>Thousands of microbial genomes shed light on interconnected biogeochemical processes in an aquifer system.</title>
        <authorList>
            <person name="Anantharaman K."/>
            <person name="Brown C.T."/>
            <person name="Hug L.A."/>
            <person name="Sharon I."/>
            <person name="Castelle C.J."/>
            <person name="Probst A.J."/>
            <person name="Thomas B.C."/>
            <person name="Singh A."/>
            <person name="Wilkins M.J."/>
            <person name="Karaoz U."/>
            <person name="Brodie E.L."/>
            <person name="Williams K.H."/>
            <person name="Hubbard S.S."/>
            <person name="Banfield J.F."/>
        </authorList>
    </citation>
    <scope>NUCLEOTIDE SEQUENCE [LARGE SCALE GENOMIC DNA]</scope>
</reference>
<protein>
    <submittedName>
        <fullName evidence="5">DNA protecting protein DprA</fullName>
    </submittedName>
</protein>
<dbReference type="InterPro" id="IPR003488">
    <property type="entry name" value="DprA"/>
</dbReference>